<evidence type="ECO:0000313" key="2">
    <source>
        <dbReference type="Proteomes" id="UP000765509"/>
    </source>
</evidence>
<dbReference type="EMBL" id="AVOT02019135">
    <property type="protein sequence ID" value="MBW0506511.1"/>
    <property type="molecule type" value="Genomic_DNA"/>
</dbReference>
<gene>
    <name evidence="1" type="ORF">O181_046226</name>
</gene>
<sequence>MWKRACEKEDKFIAEEKEYKRKRYEKTHKEPDFREGDQVVIFNLNFKNIKGQNKRKDLFVGPFTIFRLIGKDSVEFRLTEEFSRKDQVFPVSLVNPYHQTGEDMFPSRNKSHTPQDIVEVEDCSGPVKKISLHGKYHKQ</sequence>
<proteinExistence type="predicted"/>
<organism evidence="1 2">
    <name type="scientific">Austropuccinia psidii MF-1</name>
    <dbReference type="NCBI Taxonomy" id="1389203"/>
    <lineage>
        <taxon>Eukaryota</taxon>
        <taxon>Fungi</taxon>
        <taxon>Dikarya</taxon>
        <taxon>Basidiomycota</taxon>
        <taxon>Pucciniomycotina</taxon>
        <taxon>Pucciniomycetes</taxon>
        <taxon>Pucciniales</taxon>
        <taxon>Sphaerophragmiaceae</taxon>
        <taxon>Austropuccinia</taxon>
    </lineage>
</organism>
<evidence type="ECO:0000313" key="1">
    <source>
        <dbReference type="EMBL" id="MBW0506511.1"/>
    </source>
</evidence>
<name>A0A9Q3DTS3_9BASI</name>
<accession>A0A9Q3DTS3</accession>
<comment type="caution">
    <text evidence="1">The sequence shown here is derived from an EMBL/GenBank/DDBJ whole genome shotgun (WGS) entry which is preliminary data.</text>
</comment>
<dbReference type="AlphaFoldDB" id="A0A9Q3DTS3"/>
<keyword evidence="2" id="KW-1185">Reference proteome</keyword>
<reference evidence="1" key="1">
    <citation type="submission" date="2021-03" db="EMBL/GenBank/DDBJ databases">
        <title>Draft genome sequence of rust myrtle Austropuccinia psidii MF-1, a brazilian biotype.</title>
        <authorList>
            <person name="Quecine M.C."/>
            <person name="Pachon D.M.R."/>
            <person name="Bonatelli M.L."/>
            <person name="Correr F.H."/>
            <person name="Franceschini L.M."/>
            <person name="Leite T.F."/>
            <person name="Margarido G.R.A."/>
            <person name="Almeida C.A."/>
            <person name="Ferrarezi J.A."/>
            <person name="Labate C.A."/>
        </authorList>
    </citation>
    <scope>NUCLEOTIDE SEQUENCE</scope>
    <source>
        <strain evidence="1">MF-1</strain>
    </source>
</reference>
<dbReference type="Proteomes" id="UP000765509">
    <property type="component" value="Unassembled WGS sequence"/>
</dbReference>
<protein>
    <submittedName>
        <fullName evidence="1">Uncharacterized protein</fullName>
    </submittedName>
</protein>
<dbReference type="OrthoDB" id="4360000at2759"/>